<comment type="caution">
    <text evidence="1">The sequence shown here is derived from an EMBL/GenBank/DDBJ whole genome shotgun (WGS) entry which is preliminary data.</text>
</comment>
<reference evidence="1" key="1">
    <citation type="submission" date="2022-10" db="EMBL/GenBank/DDBJ databases">
        <title>Culturing micro-colonial fungi from biological soil crusts in the Mojave desert and describing Neophaeococcomyces mojavensis, and introducing the new genera and species Taxawa tesnikishii.</title>
        <authorList>
            <person name="Kurbessoian T."/>
            <person name="Stajich J.E."/>
        </authorList>
    </citation>
    <scope>NUCLEOTIDE SEQUENCE</scope>
    <source>
        <strain evidence="1">JES_115</strain>
    </source>
</reference>
<evidence type="ECO:0000313" key="2">
    <source>
        <dbReference type="Proteomes" id="UP001172680"/>
    </source>
</evidence>
<dbReference type="EMBL" id="JAPDRP010000018">
    <property type="protein sequence ID" value="KAJ9640114.1"/>
    <property type="molecule type" value="Genomic_DNA"/>
</dbReference>
<proteinExistence type="predicted"/>
<dbReference type="Proteomes" id="UP001172680">
    <property type="component" value="Unassembled WGS sequence"/>
</dbReference>
<organism evidence="1 2">
    <name type="scientific">Coniosporium tulheliwenetii</name>
    <dbReference type="NCBI Taxonomy" id="3383036"/>
    <lineage>
        <taxon>Eukaryota</taxon>
        <taxon>Fungi</taxon>
        <taxon>Dikarya</taxon>
        <taxon>Ascomycota</taxon>
        <taxon>Pezizomycotina</taxon>
        <taxon>Dothideomycetes</taxon>
        <taxon>Dothideomycetes incertae sedis</taxon>
        <taxon>Coniosporium</taxon>
    </lineage>
</organism>
<gene>
    <name evidence="1" type="ORF">H2199_006348</name>
</gene>
<keyword evidence="2" id="KW-1185">Reference proteome</keyword>
<evidence type="ECO:0000313" key="1">
    <source>
        <dbReference type="EMBL" id="KAJ9640114.1"/>
    </source>
</evidence>
<sequence length="447" mass="48672">MGFKVDVPADIIPDRYIVSLKPFLSRKEVESHCSAIERHCSEHPIASTTSAPPERPLGSDTGDDSVESTFRQFTIGETPAQDVMGAASVPSIHTFRGYFGLFSQATLEEIEGSPDVCTDDSQSRIQCAVVQVLRVEPDRYAYPCAVTQANAPWGLRRISRRGRLMNLNRDYVYDENETGDGVWAYVIDSGVKEDHSDFQDLQGSRVTFGIKFFPHSRNTDTDGHGTHVAGTIAGRDYGVAKNAKIISVKVYRDFPRGVRLRTANSVIIDGIQWAVNDAILNNRTRKAVINISTTGGRTEAVNNAVTAAVNAGIVVVVAAGNDNQNAWNASPASAREAITVGAADDIDRLADFSNWGNTLDFIAPGVNIQSCGIDGPNDVAYMNGTSMAAPHIAGLACCLRQHVNAYDDPKNIYFRLHERAEEAITGLKPGTPNRLSMNMPRGQNFWP</sequence>
<protein>
    <submittedName>
        <fullName evidence="1">Uncharacterized protein</fullName>
    </submittedName>
</protein>
<name>A0ACC2YXH0_9PEZI</name>
<accession>A0ACC2YXH0</accession>